<evidence type="ECO:0000256" key="3">
    <source>
        <dbReference type="ARBA" id="ARBA00023163"/>
    </source>
</evidence>
<comment type="caution">
    <text evidence="7">The sequence shown here is derived from an EMBL/GenBank/DDBJ whole genome shotgun (WGS) entry which is preliminary data.</text>
</comment>
<reference evidence="7 8" key="1">
    <citation type="journal article" date="2024" name="bioRxiv">
        <title>Comparative genomics of Cryptococcus and Kwoniella reveals pathogenesis evolution and contrasting karyotype dynamics via intercentromeric recombination or chromosome fusion.</title>
        <authorList>
            <person name="Coelho M.A."/>
            <person name="David-Palma M."/>
            <person name="Shea T."/>
            <person name="Bowers K."/>
            <person name="McGinley-Smith S."/>
            <person name="Mohammad A.W."/>
            <person name="Gnirke A."/>
            <person name="Yurkov A.M."/>
            <person name="Nowrousian M."/>
            <person name="Sun S."/>
            <person name="Cuomo C.A."/>
            <person name="Heitman J."/>
        </authorList>
    </citation>
    <scope>NUCLEOTIDE SEQUENCE [LARGE SCALE GENOMIC DNA]</scope>
    <source>
        <strain evidence="7 8">CBS 13917</strain>
    </source>
</reference>
<comment type="subcellular location">
    <subcellularLocation>
        <location evidence="1">Nucleus</location>
    </subcellularLocation>
</comment>
<evidence type="ECO:0000259" key="6">
    <source>
        <dbReference type="Pfam" id="PF13656"/>
    </source>
</evidence>
<evidence type="ECO:0000313" key="8">
    <source>
        <dbReference type="Proteomes" id="UP001388673"/>
    </source>
</evidence>
<dbReference type="GO" id="GO:0046983">
    <property type="term" value="F:protein dimerization activity"/>
    <property type="evidence" value="ECO:0007669"/>
    <property type="project" value="InterPro"/>
</dbReference>
<dbReference type="KEGG" id="kne:92177670"/>
<evidence type="ECO:0000313" key="7">
    <source>
        <dbReference type="EMBL" id="KAK8869842.1"/>
    </source>
</evidence>
<dbReference type="RefSeq" id="XP_066806088.1">
    <property type="nucleotide sequence ID" value="XM_066943546.1"/>
</dbReference>
<evidence type="ECO:0000256" key="2">
    <source>
        <dbReference type="ARBA" id="ARBA00022478"/>
    </source>
</evidence>
<dbReference type="InterPro" id="IPR022905">
    <property type="entry name" value="Rpo11-like"/>
</dbReference>
<dbReference type="SUPFAM" id="SSF55257">
    <property type="entry name" value="RBP11-like subunits of RNA polymerase"/>
    <property type="match status" value="1"/>
</dbReference>
<dbReference type="PANTHER" id="PTHR13946">
    <property type="entry name" value="DNA-DIRECTED RNA POLYMERASE I,II,III"/>
    <property type="match status" value="1"/>
</dbReference>
<dbReference type="AlphaFoldDB" id="A0AAW0Z6V6"/>
<comment type="similarity">
    <text evidence="5">Belongs to the archaeal Rpo11/eukaryotic RPB11/RPC19 RNA polymerase subunit family.</text>
</comment>
<dbReference type="CDD" id="cd06926">
    <property type="entry name" value="RNAP_II_RPB11"/>
    <property type="match status" value="1"/>
</dbReference>
<dbReference type="GO" id="GO:0006366">
    <property type="term" value="P:transcription by RNA polymerase II"/>
    <property type="evidence" value="ECO:0007669"/>
    <property type="project" value="InterPro"/>
</dbReference>
<dbReference type="HAMAP" id="MF_00261">
    <property type="entry name" value="RNApol_arch_Rpo11"/>
    <property type="match status" value="1"/>
</dbReference>
<dbReference type="GO" id="GO:0003899">
    <property type="term" value="F:DNA-directed RNA polymerase activity"/>
    <property type="evidence" value="ECO:0007669"/>
    <property type="project" value="InterPro"/>
</dbReference>
<accession>A0AAW0Z6V6</accession>
<proteinExistence type="inferred from homology"/>
<evidence type="ECO:0000256" key="4">
    <source>
        <dbReference type="ARBA" id="ARBA00023242"/>
    </source>
</evidence>
<dbReference type="Gene3D" id="3.30.1360.10">
    <property type="entry name" value="RNA polymerase, RBP11-like subunit"/>
    <property type="match status" value="1"/>
</dbReference>
<dbReference type="InterPro" id="IPR037685">
    <property type="entry name" value="RBP11"/>
</dbReference>
<feature type="domain" description="DNA-directed RNA polymerase RBP11-like dimerisation" evidence="6">
    <location>
        <begin position="30"/>
        <end position="103"/>
    </location>
</feature>
<dbReference type="Pfam" id="PF13656">
    <property type="entry name" value="RNA_pol_L_2"/>
    <property type="match status" value="1"/>
</dbReference>
<dbReference type="InterPro" id="IPR036603">
    <property type="entry name" value="RBP11-like"/>
</dbReference>
<dbReference type="EMBL" id="JBCAWK010000001">
    <property type="protein sequence ID" value="KAK8869842.1"/>
    <property type="molecule type" value="Genomic_DNA"/>
</dbReference>
<organism evidence="7 8">
    <name type="scientific">Kwoniella newhampshirensis</name>
    <dbReference type="NCBI Taxonomy" id="1651941"/>
    <lineage>
        <taxon>Eukaryota</taxon>
        <taxon>Fungi</taxon>
        <taxon>Dikarya</taxon>
        <taxon>Basidiomycota</taxon>
        <taxon>Agaricomycotina</taxon>
        <taxon>Tremellomycetes</taxon>
        <taxon>Tremellales</taxon>
        <taxon>Cryptococcaceae</taxon>
        <taxon>Kwoniella</taxon>
    </lineage>
</organism>
<dbReference type="GO" id="GO:0005665">
    <property type="term" value="C:RNA polymerase II, core complex"/>
    <property type="evidence" value="ECO:0007669"/>
    <property type="project" value="InterPro"/>
</dbReference>
<protein>
    <recommendedName>
        <fullName evidence="6">DNA-directed RNA polymerase RBP11-like dimerisation domain-containing protein</fullName>
    </recommendedName>
</protein>
<dbReference type="PANTHER" id="PTHR13946:SF16">
    <property type="entry name" value="DNA-DIRECTED RNA POLYMERASE II SUBUNIT RPB11"/>
    <property type="match status" value="1"/>
</dbReference>
<dbReference type="GeneID" id="92177670"/>
<dbReference type="Proteomes" id="UP001388673">
    <property type="component" value="Unassembled WGS sequence"/>
</dbReference>
<name>A0AAW0Z6V6_9TREE</name>
<sequence length="158" mass="17495">MNQPNRIDSGLLQDDEKPLTITEDPKIPNAATILLRKQDHTMGNMIRAQLLLDPTVLFAGYKVPHPLENDIIIKIQTDERSNPADALKRACHLLIRQTVHVKQQFMDQAKNIEMGMGPEQATNVGGYDPYGDGFGVGREGNVVVGGGVREGQQDVYDF</sequence>
<dbReference type="InterPro" id="IPR009025">
    <property type="entry name" value="RBP11-like_dimer"/>
</dbReference>
<keyword evidence="2" id="KW-0240">DNA-directed RNA polymerase</keyword>
<evidence type="ECO:0000256" key="1">
    <source>
        <dbReference type="ARBA" id="ARBA00004123"/>
    </source>
</evidence>
<keyword evidence="4" id="KW-0539">Nucleus</keyword>
<keyword evidence="8" id="KW-1185">Reference proteome</keyword>
<evidence type="ECO:0000256" key="5">
    <source>
        <dbReference type="ARBA" id="ARBA00025751"/>
    </source>
</evidence>
<keyword evidence="3" id="KW-0804">Transcription</keyword>
<dbReference type="FunFam" id="3.30.1360.10:FF:000011">
    <property type="entry name" value="Related to DNA-directed RNA polymerase 13.3K chain"/>
    <property type="match status" value="1"/>
</dbReference>
<gene>
    <name evidence="7" type="ORF">IAR55_000410</name>
</gene>